<evidence type="ECO:0008006" key="4">
    <source>
        <dbReference type="Google" id="ProtNLM"/>
    </source>
</evidence>
<accession>A0A1H2MAX8</accession>
<keyword evidence="3" id="KW-1185">Reference proteome</keyword>
<evidence type="ECO:0000313" key="3">
    <source>
        <dbReference type="Proteomes" id="UP000198825"/>
    </source>
</evidence>
<organism evidence="2 3">
    <name type="scientific">Microlunatus sagamiharensis</name>
    <dbReference type="NCBI Taxonomy" id="546874"/>
    <lineage>
        <taxon>Bacteria</taxon>
        <taxon>Bacillati</taxon>
        <taxon>Actinomycetota</taxon>
        <taxon>Actinomycetes</taxon>
        <taxon>Propionibacteriales</taxon>
        <taxon>Propionibacteriaceae</taxon>
        <taxon>Microlunatus</taxon>
    </lineage>
</organism>
<dbReference type="AlphaFoldDB" id="A0A1H2MAX8"/>
<keyword evidence="1" id="KW-0812">Transmembrane</keyword>
<name>A0A1H2MAX8_9ACTN</name>
<keyword evidence="1" id="KW-1133">Transmembrane helix</keyword>
<feature type="transmembrane region" description="Helical" evidence="1">
    <location>
        <begin position="106"/>
        <end position="124"/>
    </location>
</feature>
<protein>
    <recommendedName>
        <fullName evidence="4">Integral membrane protein</fullName>
    </recommendedName>
</protein>
<evidence type="ECO:0000313" key="2">
    <source>
        <dbReference type="EMBL" id="SDU90098.1"/>
    </source>
</evidence>
<feature type="transmembrane region" description="Helical" evidence="1">
    <location>
        <begin position="47"/>
        <end position="70"/>
    </location>
</feature>
<evidence type="ECO:0000256" key="1">
    <source>
        <dbReference type="SAM" id="Phobius"/>
    </source>
</evidence>
<dbReference type="EMBL" id="LT629799">
    <property type="protein sequence ID" value="SDU90098.1"/>
    <property type="molecule type" value="Genomic_DNA"/>
</dbReference>
<feature type="transmembrane region" description="Helical" evidence="1">
    <location>
        <begin position="21"/>
        <end position="41"/>
    </location>
</feature>
<proteinExistence type="predicted"/>
<reference evidence="3" key="1">
    <citation type="submission" date="2016-10" db="EMBL/GenBank/DDBJ databases">
        <authorList>
            <person name="Varghese N."/>
            <person name="Submissions S."/>
        </authorList>
    </citation>
    <scope>NUCLEOTIDE SEQUENCE [LARGE SCALE GENOMIC DNA]</scope>
    <source>
        <strain evidence="3">DSM 21743</strain>
    </source>
</reference>
<sequence length="142" mass="14751">MVRPRLSAVPAPQTTVRPPQLTVAAALAAVEGLVAFAYGVVEIGQVRIFRAVVGVGVSITMIAFAVLLLVAARALLRLRRWARGPVVAIQLILLPVGWSFRGGTTTGVAVAMIAVAAITLVTVLHPRSTRALVAEPEPGDGS</sequence>
<gene>
    <name evidence="2" type="ORF">SAMN04488544_1680</name>
</gene>
<keyword evidence="1" id="KW-0472">Membrane</keyword>
<dbReference type="Proteomes" id="UP000198825">
    <property type="component" value="Chromosome I"/>
</dbReference>
<feature type="transmembrane region" description="Helical" evidence="1">
    <location>
        <begin position="82"/>
        <end position="100"/>
    </location>
</feature>